<dbReference type="Gene3D" id="3.10.450.590">
    <property type="match status" value="1"/>
</dbReference>
<comment type="caution">
    <text evidence="5">The sequence shown here is derived from an EMBL/GenBank/DDBJ whole genome shotgun (WGS) entry which is preliminary data.</text>
</comment>
<dbReference type="SUPFAM" id="SSF55383">
    <property type="entry name" value="Copper amine oxidase, domain N"/>
    <property type="match status" value="1"/>
</dbReference>
<dbReference type="InterPro" id="IPR029058">
    <property type="entry name" value="AB_hydrolase_fold"/>
</dbReference>
<dbReference type="EMBL" id="RHLK01000005">
    <property type="protein sequence ID" value="MVP00198.1"/>
    <property type="molecule type" value="Genomic_DNA"/>
</dbReference>
<keyword evidence="2" id="KW-0732">Signal</keyword>
<dbReference type="InterPro" id="IPR022742">
    <property type="entry name" value="Hydrolase_4"/>
</dbReference>
<dbReference type="OrthoDB" id="9809549at2"/>
<evidence type="ECO:0000256" key="1">
    <source>
        <dbReference type="ARBA" id="ARBA00022801"/>
    </source>
</evidence>
<dbReference type="InterPro" id="IPR053145">
    <property type="entry name" value="AB_hydrolase_Est10"/>
</dbReference>
<evidence type="ECO:0000259" key="3">
    <source>
        <dbReference type="Pfam" id="PF07833"/>
    </source>
</evidence>
<dbReference type="PANTHER" id="PTHR43265">
    <property type="entry name" value="ESTERASE ESTD"/>
    <property type="match status" value="1"/>
</dbReference>
<organism evidence="5 6">
    <name type="scientific">Paenibacillus lutrae</name>
    <dbReference type="NCBI Taxonomy" id="2078573"/>
    <lineage>
        <taxon>Bacteria</taxon>
        <taxon>Bacillati</taxon>
        <taxon>Bacillota</taxon>
        <taxon>Bacilli</taxon>
        <taxon>Bacillales</taxon>
        <taxon>Paenibacillaceae</taxon>
        <taxon>Paenibacillus</taxon>
    </lineage>
</organism>
<gene>
    <name evidence="5" type="ORF">EDM21_11810</name>
</gene>
<proteinExistence type="predicted"/>
<evidence type="ECO:0000313" key="6">
    <source>
        <dbReference type="Proteomes" id="UP000490800"/>
    </source>
</evidence>
<sequence>MKKILPVWRTAALASFLLASLAPAAPAVLANSPAAVQSAAHADSALVPLRLLSETAGASVTWNQDDRTVTISKGSDRIILTIDQKTAVVNGEKVDLDNAVQIVKDKTVVPLGFFKKVLHTSVSWDLHKNELVLPAGDLEAKANAFVSYLNQGESQPAYAMFNEDLRKSLNENKLSYYWSYFASVYGEMKGQTQSGKEKNSVHDNVYLTYETESSYPFQVTVRFDDNSQINDLFIPQYYMPSNYVKPAYDNPAAYTEKEVKIGEGRLALPGTLTLPSTAGPHPVIVLVHGSGSNDRDETMGSSKLFRDLSVGLAAQGIGTLRYEKVTREHPFKSQKADFTVQDETVNDAVYAVNMLAQTEGIDPRQIYVAGHSQGGMLVPRIIESDTKNHIAGAVVLAGPTNSIEDVVLEQSKHQLKIAKELGTDTAALEQQVTFWESQVKLIKDPKYSTTNLPAELQLGNTYWWMDFRNYSGSAIAKNQKTPMLILQGDNDSQVLSYHLDKWKEALKERTNVQYKMYPKVNHVFTEFDQKSTGAEYSLPANAPEVLIHDIADWVKKSK</sequence>
<feature type="signal peptide" evidence="2">
    <location>
        <begin position="1"/>
        <end position="24"/>
    </location>
</feature>
<feature type="chain" id="PRO_5030726112" evidence="2">
    <location>
        <begin position="25"/>
        <end position="558"/>
    </location>
</feature>
<evidence type="ECO:0000256" key="2">
    <source>
        <dbReference type="SAM" id="SignalP"/>
    </source>
</evidence>
<dbReference type="SUPFAM" id="SSF53474">
    <property type="entry name" value="alpha/beta-Hydrolases"/>
    <property type="match status" value="1"/>
</dbReference>
<feature type="domain" description="Copper amine oxidase-like N-terminal" evidence="3">
    <location>
        <begin position="36"/>
        <end position="131"/>
    </location>
</feature>
<dbReference type="Pfam" id="PF12146">
    <property type="entry name" value="Hydrolase_4"/>
    <property type="match status" value="1"/>
</dbReference>
<dbReference type="Gene3D" id="3.40.50.1820">
    <property type="entry name" value="alpha/beta hydrolase"/>
    <property type="match status" value="1"/>
</dbReference>
<feature type="domain" description="Serine aminopeptidase S33" evidence="4">
    <location>
        <begin position="282"/>
        <end position="523"/>
    </location>
</feature>
<accession>A0A7X3FIF4</accession>
<reference evidence="5 6" key="1">
    <citation type="journal article" date="2019" name="Microorganisms">
        <title>Paenibacillus lutrae sp. nov., A Chitinolytic Species Isolated from A River Otter in Castril Natural Park, Granada, Spain.</title>
        <authorList>
            <person name="Rodriguez M."/>
            <person name="Reina J.C."/>
            <person name="Bejar V."/>
            <person name="Llamas I."/>
        </authorList>
    </citation>
    <scope>NUCLEOTIDE SEQUENCE [LARGE SCALE GENOMIC DNA]</scope>
    <source>
        <strain evidence="5 6">N10</strain>
    </source>
</reference>
<dbReference type="RefSeq" id="WP_157335651.1">
    <property type="nucleotide sequence ID" value="NZ_RHLK01000005.1"/>
</dbReference>
<evidence type="ECO:0000313" key="5">
    <source>
        <dbReference type="EMBL" id="MVP00198.1"/>
    </source>
</evidence>
<dbReference type="InterPro" id="IPR002471">
    <property type="entry name" value="Pept_S9_AS"/>
</dbReference>
<dbReference type="PROSITE" id="PS00708">
    <property type="entry name" value="PRO_ENDOPEP_SER"/>
    <property type="match status" value="1"/>
</dbReference>
<dbReference type="GO" id="GO:0004252">
    <property type="term" value="F:serine-type endopeptidase activity"/>
    <property type="evidence" value="ECO:0007669"/>
    <property type="project" value="InterPro"/>
</dbReference>
<dbReference type="PANTHER" id="PTHR43265:SF1">
    <property type="entry name" value="ESTERASE ESTD"/>
    <property type="match status" value="1"/>
</dbReference>
<name>A0A7X3FIF4_9BACL</name>
<dbReference type="AlphaFoldDB" id="A0A7X3FIF4"/>
<dbReference type="Proteomes" id="UP000490800">
    <property type="component" value="Unassembled WGS sequence"/>
</dbReference>
<keyword evidence="6" id="KW-1185">Reference proteome</keyword>
<evidence type="ECO:0000259" key="4">
    <source>
        <dbReference type="Pfam" id="PF12146"/>
    </source>
</evidence>
<dbReference type="Pfam" id="PF07833">
    <property type="entry name" value="Cu_amine_oxidN1"/>
    <property type="match status" value="1"/>
</dbReference>
<keyword evidence="1" id="KW-0378">Hydrolase</keyword>
<dbReference type="InterPro" id="IPR012854">
    <property type="entry name" value="Cu_amine_oxidase-like_N"/>
</dbReference>
<protein>
    <submittedName>
        <fullName evidence="5">Prolyl oligopeptidase family serine peptidase</fullName>
    </submittedName>
</protein>
<dbReference type="Gene3D" id="3.30.457.10">
    <property type="entry name" value="Copper amine oxidase-like, N-terminal domain"/>
    <property type="match status" value="1"/>
</dbReference>
<dbReference type="GO" id="GO:0052689">
    <property type="term" value="F:carboxylic ester hydrolase activity"/>
    <property type="evidence" value="ECO:0007669"/>
    <property type="project" value="TreeGrafter"/>
</dbReference>
<dbReference type="InterPro" id="IPR036582">
    <property type="entry name" value="Mao_N_sf"/>
</dbReference>
<dbReference type="GO" id="GO:0006508">
    <property type="term" value="P:proteolysis"/>
    <property type="evidence" value="ECO:0007669"/>
    <property type="project" value="InterPro"/>
</dbReference>